<protein>
    <submittedName>
        <fullName evidence="2">SCO family protein</fullName>
    </submittedName>
</protein>
<feature type="transmembrane region" description="Helical" evidence="1">
    <location>
        <begin position="7"/>
        <end position="27"/>
    </location>
</feature>
<organism evidence="2 3">
    <name type="scientific">Seonamhaeicola marinus</name>
    <dbReference type="NCBI Taxonomy" id="1912246"/>
    <lineage>
        <taxon>Bacteria</taxon>
        <taxon>Pseudomonadati</taxon>
        <taxon>Bacteroidota</taxon>
        <taxon>Flavobacteriia</taxon>
        <taxon>Flavobacteriales</taxon>
        <taxon>Flavobacteriaceae</taxon>
    </lineage>
</organism>
<feature type="non-terminal residue" evidence="2">
    <location>
        <position position="36"/>
    </location>
</feature>
<sequence>MLNFFKGYKVFAIVFGVISVIIIALIYNTLNVYQPL</sequence>
<keyword evidence="1" id="KW-0472">Membrane</keyword>
<evidence type="ECO:0000256" key="1">
    <source>
        <dbReference type="SAM" id="Phobius"/>
    </source>
</evidence>
<dbReference type="AlphaFoldDB" id="A0A5D0IJ77"/>
<evidence type="ECO:0000313" key="2">
    <source>
        <dbReference type="EMBL" id="TYA83616.1"/>
    </source>
</evidence>
<gene>
    <name evidence="2" type="ORF">FUA24_07460</name>
</gene>
<comment type="caution">
    <text evidence="2">The sequence shown here is derived from an EMBL/GenBank/DDBJ whole genome shotgun (WGS) entry which is preliminary data.</text>
</comment>
<evidence type="ECO:0000313" key="3">
    <source>
        <dbReference type="Proteomes" id="UP000323930"/>
    </source>
</evidence>
<proteinExistence type="predicted"/>
<dbReference type="Proteomes" id="UP000323930">
    <property type="component" value="Unassembled WGS sequence"/>
</dbReference>
<name>A0A5D0IJ77_9FLAO</name>
<reference evidence="2 3" key="1">
    <citation type="submission" date="2019-08" db="EMBL/GenBank/DDBJ databases">
        <title>Seonamhaeicola sediminis sp. nov., isolated from marine sediment.</title>
        <authorList>
            <person name="Cao W.R."/>
        </authorList>
    </citation>
    <scope>NUCLEOTIDE SEQUENCE [LARGE SCALE GENOMIC DNA]</scope>
    <source>
        <strain evidence="2 3">B011</strain>
    </source>
</reference>
<accession>A0A5D0IJ77</accession>
<keyword evidence="1" id="KW-1133">Transmembrane helix</keyword>
<dbReference type="EMBL" id="VSDQ01000419">
    <property type="protein sequence ID" value="TYA83616.1"/>
    <property type="molecule type" value="Genomic_DNA"/>
</dbReference>
<keyword evidence="1" id="KW-0812">Transmembrane</keyword>
<keyword evidence="3" id="KW-1185">Reference proteome</keyword>